<name>A0A917AIW2_9BACI</name>
<organism evidence="1 2">
    <name type="scientific">Priestia taiwanensis</name>
    <dbReference type="NCBI Taxonomy" id="1347902"/>
    <lineage>
        <taxon>Bacteria</taxon>
        <taxon>Bacillati</taxon>
        <taxon>Bacillota</taxon>
        <taxon>Bacilli</taxon>
        <taxon>Bacillales</taxon>
        <taxon>Bacillaceae</taxon>
        <taxon>Priestia</taxon>
    </lineage>
</organism>
<dbReference type="AlphaFoldDB" id="A0A917AIW2"/>
<dbReference type="RefSeq" id="WP_188386614.1">
    <property type="nucleotide sequence ID" value="NZ_BMFK01000001.1"/>
</dbReference>
<evidence type="ECO:0000313" key="1">
    <source>
        <dbReference type="EMBL" id="GGE55381.1"/>
    </source>
</evidence>
<evidence type="ECO:0000313" key="2">
    <source>
        <dbReference type="Proteomes" id="UP000605259"/>
    </source>
</evidence>
<dbReference type="Proteomes" id="UP000605259">
    <property type="component" value="Unassembled WGS sequence"/>
</dbReference>
<dbReference type="Pfam" id="PF02283">
    <property type="entry name" value="CobU"/>
    <property type="match status" value="1"/>
</dbReference>
<dbReference type="Gene3D" id="3.40.50.300">
    <property type="entry name" value="P-loop containing nucleotide triphosphate hydrolases"/>
    <property type="match status" value="1"/>
</dbReference>
<dbReference type="EMBL" id="BMFK01000001">
    <property type="protein sequence ID" value="GGE55381.1"/>
    <property type="molecule type" value="Genomic_DNA"/>
</dbReference>
<gene>
    <name evidence="1" type="ORF">GCM10007140_02180</name>
</gene>
<protein>
    <recommendedName>
        <fullName evidence="3">Adenosylcobinamide-phosphate guanylyltransferase</fullName>
    </recommendedName>
</protein>
<dbReference type="GO" id="GO:0009236">
    <property type="term" value="P:cobalamin biosynthetic process"/>
    <property type="evidence" value="ECO:0007669"/>
    <property type="project" value="InterPro"/>
</dbReference>
<dbReference type="InterPro" id="IPR027417">
    <property type="entry name" value="P-loop_NTPase"/>
</dbReference>
<keyword evidence="2" id="KW-1185">Reference proteome</keyword>
<proteinExistence type="predicted"/>
<sequence>MQFVTGGAFQGKRQWVKSQIETYTWINGYEDELTFVQPLTSTVVLEGCEHLIRRFVQEEGAEAVFKWQEVVQFYEAWEREDDGRNVIFIGCEIGSGIVPIEAENRLWRDVVGWCYQHTAKKCTIVTTIWSGIAKQLK</sequence>
<dbReference type="GO" id="GO:0000166">
    <property type="term" value="F:nucleotide binding"/>
    <property type="evidence" value="ECO:0007669"/>
    <property type="project" value="InterPro"/>
</dbReference>
<dbReference type="InterPro" id="IPR003203">
    <property type="entry name" value="CobU/CobP"/>
</dbReference>
<dbReference type="SUPFAM" id="SSF52540">
    <property type="entry name" value="P-loop containing nucleoside triphosphate hydrolases"/>
    <property type="match status" value="1"/>
</dbReference>
<accession>A0A917AIW2</accession>
<dbReference type="GO" id="GO:0043752">
    <property type="term" value="F:adenosylcobinamide kinase activity"/>
    <property type="evidence" value="ECO:0007669"/>
    <property type="project" value="InterPro"/>
</dbReference>
<reference evidence="1" key="1">
    <citation type="journal article" date="2014" name="Int. J. Syst. Evol. Microbiol.">
        <title>Complete genome sequence of Corynebacterium casei LMG S-19264T (=DSM 44701T), isolated from a smear-ripened cheese.</title>
        <authorList>
            <consortium name="US DOE Joint Genome Institute (JGI-PGF)"/>
            <person name="Walter F."/>
            <person name="Albersmeier A."/>
            <person name="Kalinowski J."/>
            <person name="Ruckert C."/>
        </authorList>
    </citation>
    <scope>NUCLEOTIDE SEQUENCE</scope>
    <source>
        <strain evidence="1">CGMCC 1.12698</strain>
    </source>
</reference>
<evidence type="ECO:0008006" key="3">
    <source>
        <dbReference type="Google" id="ProtNLM"/>
    </source>
</evidence>
<comment type="caution">
    <text evidence="1">The sequence shown here is derived from an EMBL/GenBank/DDBJ whole genome shotgun (WGS) entry which is preliminary data.</text>
</comment>
<reference evidence="1" key="2">
    <citation type="submission" date="2020-09" db="EMBL/GenBank/DDBJ databases">
        <authorList>
            <person name="Sun Q."/>
            <person name="Zhou Y."/>
        </authorList>
    </citation>
    <scope>NUCLEOTIDE SEQUENCE</scope>
    <source>
        <strain evidence="1">CGMCC 1.12698</strain>
    </source>
</reference>